<dbReference type="PANTHER" id="PTHR22883">
    <property type="entry name" value="ZINC FINGER DHHC DOMAIN CONTAINING PROTEIN"/>
    <property type="match status" value="1"/>
</dbReference>
<evidence type="ECO:0000259" key="12">
    <source>
        <dbReference type="Pfam" id="PF01529"/>
    </source>
</evidence>
<comment type="subcellular location">
    <subcellularLocation>
        <location evidence="1">Membrane</location>
        <topology evidence="1">Multi-pass membrane protein</topology>
    </subcellularLocation>
</comment>
<feature type="compositionally biased region" description="Basic residues" evidence="10">
    <location>
        <begin position="521"/>
        <end position="532"/>
    </location>
</feature>
<dbReference type="GO" id="GO:0006612">
    <property type="term" value="P:protein targeting to membrane"/>
    <property type="evidence" value="ECO:0007669"/>
    <property type="project" value="TreeGrafter"/>
</dbReference>
<feature type="region of interest" description="Disordered" evidence="10">
    <location>
        <begin position="78"/>
        <end position="117"/>
    </location>
</feature>
<feature type="compositionally biased region" description="Polar residues" evidence="10">
    <location>
        <begin position="241"/>
        <end position="250"/>
    </location>
</feature>
<feature type="compositionally biased region" description="Basic and acidic residues" evidence="10">
    <location>
        <begin position="85"/>
        <end position="97"/>
    </location>
</feature>
<comment type="catalytic activity">
    <reaction evidence="9">
        <text>L-cysteinyl-[protein] + hexadecanoyl-CoA = S-hexadecanoyl-L-cysteinyl-[protein] + CoA</text>
        <dbReference type="Rhea" id="RHEA:36683"/>
        <dbReference type="Rhea" id="RHEA-COMP:10131"/>
        <dbReference type="Rhea" id="RHEA-COMP:11032"/>
        <dbReference type="ChEBI" id="CHEBI:29950"/>
        <dbReference type="ChEBI" id="CHEBI:57287"/>
        <dbReference type="ChEBI" id="CHEBI:57379"/>
        <dbReference type="ChEBI" id="CHEBI:74151"/>
        <dbReference type="EC" id="2.3.1.225"/>
    </reaction>
</comment>
<dbReference type="PROSITE" id="PS50216">
    <property type="entry name" value="DHHC"/>
    <property type="match status" value="1"/>
</dbReference>
<proteinExistence type="predicted"/>
<feature type="compositionally biased region" description="Basic and acidic residues" evidence="10">
    <location>
        <begin position="184"/>
        <end position="194"/>
    </location>
</feature>
<evidence type="ECO:0000256" key="5">
    <source>
        <dbReference type="ARBA" id="ARBA00023136"/>
    </source>
</evidence>
<keyword evidence="8" id="KW-0012">Acyltransferase</keyword>
<feature type="compositionally biased region" description="Polar residues" evidence="10">
    <location>
        <begin position="216"/>
        <end position="225"/>
    </location>
</feature>
<evidence type="ECO:0000256" key="9">
    <source>
        <dbReference type="ARBA" id="ARBA00048048"/>
    </source>
</evidence>
<accession>A0A127Z8X0</accession>
<evidence type="ECO:0000256" key="4">
    <source>
        <dbReference type="ARBA" id="ARBA00022989"/>
    </source>
</evidence>
<gene>
    <name evidence="13" type="ORF">SPSC_00687</name>
</gene>
<keyword evidence="6" id="KW-0564">Palmitate</keyword>
<sequence>MSDSPGAESAAAGSRRSLSRPGSTEPPALSDTTPFPSWRTFNSSSRLSYYTEAATRRSSFVSAQASIYQDTEASLAFDGASQGFDHPDLDSDLEVRSQHRPTSRNSDRSRVVSPYQLAMARRSYSIDRDALETTLDDPSSSSSQTTGAASGGLARRLSSYKRQSADLARSISSLSRRSSLSGTTHEDPQHRLRDAATAAANRSSMSNRRHSVEIDQLTNSISRASTPHGFRTEDADDDDAVTSQPRSRPGSSLALRKYDENSGSFIKRDGTKDRGSILPPAAFFAPKKPSARNSSSHLLATAASPTASHAGRSTTPLSFYSASALAAPEATEQEILQSHGSLAPGHEQQGAVPPRAPGPWGLAPSPNSMADLGQQHLTSYTADSTDRRNSHTADGTAPLHPLDPSDGFPTPSVHASPHSVVRMMTSTDPLLPARAISNAATTTTTTTTNDNRNSNNSASSRNIGLGFDTGPASTEPKVPVTEQRAAPPSKTPPTSKAEQGRTQVNGAATTGTAAPSSAAAKRAKRGPRNYRNHKGDNRFFLGGLLMTSGDNPLPFILSYLLLLVLGGLFYGFEAAWLSTNISPAVIAIFAYIWLQAVVNMGVTAFRDPGVIPRNLDPDPPCVLGDTPFEPRRHALADPEDPMAIPVQRVLRIRNQVVKVKWCETCGTYRPPRSSHCRVCDNCVENIDHHCTYLNTCIGRRNYVSFMVFLATSIVSAMYVVAFTALRLVLLTKPVTYRYPRGAGSAPGLTFRQALAQSPVSAVLFLLCVAAAAPLLLLFTYHVRLVLLNRSTVEQIRINTAREYGEHNELELGTHGDADDTASTYGAAETNRGSRRSGAVRAMFERFGVLKPKYRDPNPFASRSTRVNVSNALGWRSVQLDSWIDRRRRQSTETRLAHPKGGVNGLEWKA</sequence>
<dbReference type="EMBL" id="LK056654">
    <property type="protein sequence ID" value="CDU22057.1"/>
    <property type="molecule type" value="Genomic_DNA"/>
</dbReference>
<keyword evidence="2 13" id="KW-0808">Transferase</keyword>
<organism evidence="13">
    <name type="scientific">Sporisorium scitamineum</name>
    <dbReference type="NCBI Taxonomy" id="49012"/>
    <lineage>
        <taxon>Eukaryota</taxon>
        <taxon>Fungi</taxon>
        <taxon>Dikarya</taxon>
        <taxon>Basidiomycota</taxon>
        <taxon>Ustilaginomycotina</taxon>
        <taxon>Ustilaginomycetes</taxon>
        <taxon>Ustilaginales</taxon>
        <taxon>Ustilaginaceae</taxon>
        <taxon>Sporisorium</taxon>
    </lineage>
</organism>
<evidence type="ECO:0000256" key="6">
    <source>
        <dbReference type="ARBA" id="ARBA00023139"/>
    </source>
</evidence>
<keyword evidence="5 11" id="KW-0472">Membrane</keyword>
<feature type="domain" description="Palmitoyltransferase DHHC" evidence="12">
    <location>
        <begin position="660"/>
        <end position="796"/>
    </location>
</feature>
<feature type="region of interest" description="Disordered" evidence="10">
    <location>
        <begin position="133"/>
        <end position="298"/>
    </location>
</feature>
<feature type="region of interest" description="Disordered" evidence="10">
    <location>
        <begin position="888"/>
        <end position="909"/>
    </location>
</feature>
<dbReference type="GO" id="GO:0005794">
    <property type="term" value="C:Golgi apparatus"/>
    <property type="evidence" value="ECO:0007669"/>
    <property type="project" value="TreeGrafter"/>
</dbReference>
<keyword evidence="3 11" id="KW-0812">Transmembrane</keyword>
<evidence type="ECO:0000256" key="2">
    <source>
        <dbReference type="ARBA" id="ARBA00022679"/>
    </source>
</evidence>
<dbReference type="GO" id="GO:0005783">
    <property type="term" value="C:endoplasmic reticulum"/>
    <property type="evidence" value="ECO:0007669"/>
    <property type="project" value="TreeGrafter"/>
</dbReference>
<feature type="region of interest" description="Disordered" evidence="10">
    <location>
        <begin position="343"/>
        <end position="416"/>
    </location>
</feature>
<dbReference type="InterPro" id="IPR001594">
    <property type="entry name" value="Palmitoyltrfase_DHHC"/>
</dbReference>
<feature type="compositionally biased region" description="Low complexity" evidence="10">
    <location>
        <begin position="506"/>
        <end position="520"/>
    </location>
</feature>
<feature type="compositionally biased region" description="Polar residues" evidence="10">
    <location>
        <begin position="492"/>
        <end position="505"/>
    </location>
</feature>
<evidence type="ECO:0000256" key="10">
    <source>
        <dbReference type="SAM" id="MobiDB-lite"/>
    </source>
</evidence>
<feature type="transmembrane region" description="Helical" evidence="11">
    <location>
        <begin position="702"/>
        <end position="729"/>
    </location>
</feature>
<evidence type="ECO:0000256" key="7">
    <source>
        <dbReference type="ARBA" id="ARBA00023288"/>
    </source>
</evidence>
<reference evidence="13" key="1">
    <citation type="submission" date="2014-06" db="EMBL/GenBank/DDBJ databases">
        <authorList>
            <person name="Ju J."/>
            <person name="Zhang J."/>
        </authorList>
    </citation>
    <scope>NUCLEOTIDE SEQUENCE</scope>
    <source>
        <strain evidence="13">SscI8</strain>
    </source>
</reference>
<feature type="region of interest" description="Disordered" evidence="10">
    <location>
        <begin position="810"/>
        <end position="836"/>
    </location>
</feature>
<evidence type="ECO:0000256" key="11">
    <source>
        <dbReference type="SAM" id="Phobius"/>
    </source>
</evidence>
<dbReference type="GO" id="GO:0016020">
    <property type="term" value="C:membrane"/>
    <property type="evidence" value="ECO:0007669"/>
    <property type="project" value="UniProtKB-SubCell"/>
</dbReference>
<feature type="compositionally biased region" description="Low complexity" evidence="10">
    <location>
        <begin position="139"/>
        <end position="152"/>
    </location>
</feature>
<evidence type="ECO:0000256" key="8">
    <source>
        <dbReference type="ARBA" id="ARBA00023315"/>
    </source>
</evidence>
<feature type="compositionally biased region" description="Low complexity" evidence="10">
    <location>
        <begin position="439"/>
        <end position="462"/>
    </location>
</feature>
<keyword evidence="7" id="KW-0449">Lipoprotein</keyword>
<evidence type="ECO:0000313" key="13">
    <source>
        <dbReference type="EMBL" id="CDU22057.1"/>
    </source>
</evidence>
<dbReference type="GO" id="GO:0019706">
    <property type="term" value="F:protein-cysteine S-palmitoyltransferase activity"/>
    <property type="evidence" value="ECO:0007669"/>
    <property type="project" value="UniProtKB-EC"/>
</dbReference>
<evidence type="ECO:0000256" key="1">
    <source>
        <dbReference type="ARBA" id="ARBA00004141"/>
    </source>
</evidence>
<feature type="transmembrane region" description="Helical" evidence="11">
    <location>
        <begin position="759"/>
        <end position="780"/>
    </location>
</feature>
<dbReference type="PANTHER" id="PTHR22883:SF488">
    <property type="entry name" value="PALMITOYLTRANSFERASE"/>
    <property type="match status" value="1"/>
</dbReference>
<evidence type="ECO:0000256" key="3">
    <source>
        <dbReference type="ARBA" id="ARBA00022692"/>
    </source>
</evidence>
<feature type="compositionally biased region" description="Low complexity" evidence="10">
    <location>
        <begin position="1"/>
        <end position="23"/>
    </location>
</feature>
<feature type="compositionally biased region" description="Low complexity" evidence="10">
    <location>
        <begin position="279"/>
        <end position="288"/>
    </location>
</feature>
<dbReference type="AlphaFoldDB" id="A0A127Z8X0"/>
<name>A0A127Z8X0_9BASI</name>
<dbReference type="Pfam" id="PF01529">
    <property type="entry name" value="DHHC"/>
    <property type="match status" value="1"/>
</dbReference>
<feature type="transmembrane region" description="Helical" evidence="11">
    <location>
        <begin position="584"/>
        <end position="605"/>
    </location>
</feature>
<feature type="compositionally biased region" description="Low complexity" evidence="10">
    <location>
        <begin position="165"/>
        <end position="181"/>
    </location>
</feature>
<dbReference type="InterPro" id="IPR039859">
    <property type="entry name" value="PFA4/ZDH16/20/ERF2-like"/>
</dbReference>
<keyword evidence="4 11" id="KW-1133">Transmembrane helix</keyword>
<dbReference type="OrthoDB" id="9909019at2759"/>
<feature type="region of interest" description="Disordered" evidence="10">
    <location>
        <begin position="439"/>
        <end position="532"/>
    </location>
</feature>
<protein>
    <submittedName>
        <fullName evidence="13">Related to ERF2-subunit of a palmitoyltransferase</fullName>
    </submittedName>
</protein>
<feature type="region of interest" description="Disordered" evidence="10">
    <location>
        <begin position="1"/>
        <end position="38"/>
    </location>
</feature>
<feature type="transmembrane region" description="Helical" evidence="11">
    <location>
        <begin position="553"/>
        <end position="572"/>
    </location>
</feature>
<feature type="compositionally biased region" description="Basic and acidic residues" evidence="10">
    <location>
        <begin position="256"/>
        <end position="275"/>
    </location>
</feature>